<gene>
    <name evidence="1" type="ORF">SCALOS_LOCUS4784</name>
</gene>
<comment type="caution">
    <text evidence="1">The sequence shown here is derived from an EMBL/GenBank/DDBJ whole genome shotgun (WGS) entry which is preliminary data.</text>
</comment>
<proteinExistence type="predicted"/>
<organism evidence="1 2">
    <name type="scientific">Scutellospora calospora</name>
    <dbReference type="NCBI Taxonomy" id="85575"/>
    <lineage>
        <taxon>Eukaryota</taxon>
        <taxon>Fungi</taxon>
        <taxon>Fungi incertae sedis</taxon>
        <taxon>Mucoromycota</taxon>
        <taxon>Glomeromycotina</taxon>
        <taxon>Glomeromycetes</taxon>
        <taxon>Diversisporales</taxon>
        <taxon>Gigasporaceae</taxon>
        <taxon>Scutellospora</taxon>
    </lineage>
</organism>
<reference evidence="1" key="1">
    <citation type="submission" date="2021-06" db="EMBL/GenBank/DDBJ databases">
        <authorList>
            <person name="Kallberg Y."/>
            <person name="Tangrot J."/>
            <person name="Rosling A."/>
        </authorList>
    </citation>
    <scope>NUCLEOTIDE SEQUENCE</scope>
    <source>
        <strain evidence="1">AU212A</strain>
    </source>
</reference>
<name>A0ACA9LT90_9GLOM</name>
<protein>
    <submittedName>
        <fullName evidence="1">7051_t:CDS:1</fullName>
    </submittedName>
</protein>
<dbReference type="EMBL" id="CAJVPM010006872">
    <property type="protein sequence ID" value="CAG8539497.1"/>
    <property type="molecule type" value="Genomic_DNA"/>
</dbReference>
<evidence type="ECO:0000313" key="1">
    <source>
        <dbReference type="EMBL" id="CAG8539497.1"/>
    </source>
</evidence>
<feature type="non-terminal residue" evidence="1">
    <location>
        <position position="1"/>
    </location>
</feature>
<evidence type="ECO:0000313" key="2">
    <source>
        <dbReference type="Proteomes" id="UP000789860"/>
    </source>
</evidence>
<sequence>CWTIKSIVAFIPIIMNLLNYSTTTVFNYCPKLSRAFFASFRPNNQFESLILSWKTKVAKIVDIKEDTLTATPLQLLSITLNRKEIINNIPSIQTPPDETPLPPNYHLAYFLPRDYENELSSDGYKTKFSPPAPFLRRMWAGGELKFNQENPLKIGQKVKMTTKVRDVEYKMGKLGKNVFVWLDKEIVNENGCSLIDSRCIVYMPASEENKPKPPRKIIKENISSEFEKVIFPTSILLFRYSALTFNSHRIHYDHIYSTKTEGYPGCLVHGPLTCTLLLDLIRDNLPNTSYIKTFSYRAMSPLYVGEEFKICGKKSDTNDKFIDVWAENIHGGIAVTYVLVIGASIPVMVTTNKINHFFREWKFFGSLSFKVKSEFLVTSVSSVTSVTSVTSETSEISEEILLIIEINMNV</sequence>
<dbReference type="Proteomes" id="UP000789860">
    <property type="component" value="Unassembled WGS sequence"/>
</dbReference>
<keyword evidence="2" id="KW-1185">Reference proteome</keyword>
<accession>A0ACA9LT90</accession>